<dbReference type="EMBL" id="PIET01001512">
    <property type="protein sequence ID" value="PLM50287.1"/>
    <property type="molecule type" value="Genomic_DNA"/>
</dbReference>
<gene>
    <name evidence="2" type="ORF">CWM85_31675</name>
</gene>
<name>A0A2J4YHU9_9ENTR</name>
<evidence type="ECO:0000313" key="2">
    <source>
        <dbReference type="EMBL" id="PLM50287.1"/>
    </source>
</evidence>
<comment type="caution">
    <text evidence="2">The sequence shown here is derived from an EMBL/GenBank/DDBJ whole genome shotgun (WGS) entry which is preliminary data.</text>
</comment>
<sequence length="107" mass="12270">MAPTTAQIMTENTVSQTYRATYSPDDNKLRLYASLRLDEETYSLINKAGFRWAPKQELFVAPAWTPGREDVLLSLAGDIEDEDSTLFDRQEQRAGRFSDYSDRRAVE</sequence>
<evidence type="ECO:0000256" key="1">
    <source>
        <dbReference type="SAM" id="MobiDB-lite"/>
    </source>
</evidence>
<reference evidence="2 3" key="2">
    <citation type="submission" date="2018-01" db="EMBL/GenBank/DDBJ databases">
        <title>Genomic study of Klebsiella pneumoniae.</title>
        <authorList>
            <person name="Yang Y."/>
            <person name="Bicalho R."/>
        </authorList>
    </citation>
    <scope>NUCLEOTIDE SEQUENCE [LARGE SCALE GENOMIC DNA]</scope>
    <source>
        <strain evidence="2 3">A2</strain>
    </source>
</reference>
<feature type="region of interest" description="Disordered" evidence="1">
    <location>
        <begin position="84"/>
        <end position="107"/>
    </location>
</feature>
<dbReference type="Proteomes" id="UP000234661">
    <property type="component" value="Unassembled WGS sequence"/>
</dbReference>
<dbReference type="AlphaFoldDB" id="A0A2J4YHU9"/>
<proteinExistence type="predicted"/>
<reference evidence="2 3" key="1">
    <citation type="submission" date="2017-11" db="EMBL/GenBank/DDBJ databases">
        <authorList>
            <person name="Han C.G."/>
        </authorList>
    </citation>
    <scope>NUCLEOTIDE SEQUENCE [LARGE SCALE GENOMIC DNA]</scope>
    <source>
        <strain evidence="2 3">A2</strain>
    </source>
</reference>
<protein>
    <submittedName>
        <fullName evidence="2">Hydrolase</fullName>
    </submittedName>
</protein>
<evidence type="ECO:0000313" key="3">
    <source>
        <dbReference type="Proteomes" id="UP000234661"/>
    </source>
</evidence>
<organism evidence="2 3">
    <name type="scientific">Klebsiella michiganensis</name>
    <dbReference type="NCBI Taxonomy" id="1134687"/>
    <lineage>
        <taxon>Bacteria</taxon>
        <taxon>Pseudomonadati</taxon>
        <taxon>Pseudomonadota</taxon>
        <taxon>Gammaproteobacteria</taxon>
        <taxon>Enterobacterales</taxon>
        <taxon>Enterobacteriaceae</taxon>
        <taxon>Klebsiella/Raoultella group</taxon>
        <taxon>Klebsiella</taxon>
    </lineage>
</organism>
<dbReference type="GO" id="GO:0016787">
    <property type="term" value="F:hydrolase activity"/>
    <property type="evidence" value="ECO:0007669"/>
    <property type="project" value="UniProtKB-KW"/>
</dbReference>
<feature type="compositionally biased region" description="Basic and acidic residues" evidence="1">
    <location>
        <begin position="86"/>
        <end position="107"/>
    </location>
</feature>
<keyword evidence="2" id="KW-0378">Hydrolase</keyword>
<feature type="non-terminal residue" evidence="2">
    <location>
        <position position="107"/>
    </location>
</feature>
<accession>A0A2J4YHU9</accession>